<evidence type="ECO:0000313" key="1">
    <source>
        <dbReference type="EMBL" id="KYC42018.1"/>
    </source>
</evidence>
<keyword evidence="2" id="KW-1185">Reference proteome</keyword>
<dbReference type="EMBL" id="ANNX02000020">
    <property type="protein sequence ID" value="KYC42018.1"/>
    <property type="molecule type" value="Genomic_DNA"/>
</dbReference>
<dbReference type="Proteomes" id="UP000076925">
    <property type="component" value="Unassembled WGS sequence"/>
</dbReference>
<proteinExistence type="predicted"/>
<sequence length="181" mass="21362">MIMYATRLETPPEDYLVVIPSGLVIVDAGIYDTRHINKPMGVHDLCDRMRISDRTLCIYREIAWENCPDYAASVQERNPFWMDDVLDYYAKVENLRRVSAKLPSPYSERLYQAGKRKIRRVFPDRPDFTPLEAKILIAIGNLFKNHRRLGVRLTRNNKRFAVAKYVKSHPNFWREIEEELC</sequence>
<name>A0A139XBD2_9CYAN</name>
<gene>
    <name evidence="1" type="ORF">WA1_18615</name>
</gene>
<organism evidence="1 2">
    <name type="scientific">Scytonema hofmannii PCC 7110</name>
    <dbReference type="NCBI Taxonomy" id="128403"/>
    <lineage>
        <taxon>Bacteria</taxon>
        <taxon>Bacillati</taxon>
        <taxon>Cyanobacteriota</taxon>
        <taxon>Cyanophyceae</taxon>
        <taxon>Nostocales</taxon>
        <taxon>Scytonemataceae</taxon>
        <taxon>Scytonema</taxon>
    </lineage>
</organism>
<accession>A0A139XBD2</accession>
<dbReference type="STRING" id="128403.WA1_18615"/>
<reference evidence="1 2" key="1">
    <citation type="journal article" date="2013" name="Genome Biol. Evol.">
        <title>Genomes of Stigonematalean cyanobacteria (subsection V) and the evolution of oxygenic photosynthesis from prokaryotes to plastids.</title>
        <authorList>
            <person name="Dagan T."/>
            <person name="Roettger M."/>
            <person name="Stucken K."/>
            <person name="Landan G."/>
            <person name="Koch R."/>
            <person name="Major P."/>
            <person name="Gould S.B."/>
            <person name="Goremykin V.V."/>
            <person name="Rippka R."/>
            <person name="Tandeau de Marsac N."/>
            <person name="Gugger M."/>
            <person name="Lockhart P.J."/>
            <person name="Allen J.F."/>
            <person name="Brune I."/>
            <person name="Maus I."/>
            <person name="Puhler A."/>
            <person name="Martin W.F."/>
        </authorList>
    </citation>
    <scope>NUCLEOTIDE SEQUENCE [LARGE SCALE GENOMIC DNA]</scope>
    <source>
        <strain evidence="1 2">PCC 7110</strain>
    </source>
</reference>
<dbReference type="AlphaFoldDB" id="A0A139XBD2"/>
<evidence type="ECO:0000313" key="2">
    <source>
        <dbReference type="Proteomes" id="UP000076925"/>
    </source>
</evidence>
<comment type="caution">
    <text evidence="1">The sequence shown here is derived from an EMBL/GenBank/DDBJ whole genome shotgun (WGS) entry which is preliminary data.</text>
</comment>
<protein>
    <submittedName>
        <fullName evidence="1">Uncharacterized protein</fullName>
    </submittedName>
</protein>